<organism evidence="2 3">
    <name type="scientific">Colletotrichum lupini</name>
    <dbReference type="NCBI Taxonomy" id="145971"/>
    <lineage>
        <taxon>Eukaryota</taxon>
        <taxon>Fungi</taxon>
        <taxon>Dikarya</taxon>
        <taxon>Ascomycota</taxon>
        <taxon>Pezizomycotina</taxon>
        <taxon>Sordariomycetes</taxon>
        <taxon>Hypocreomycetidae</taxon>
        <taxon>Glomerellales</taxon>
        <taxon>Glomerellaceae</taxon>
        <taxon>Colletotrichum</taxon>
        <taxon>Colletotrichum acutatum species complex</taxon>
    </lineage>
</organism>
<protein>
    <submittedName>
        <fullName evidence="2">Uncharacterized protein</fullName>
    </submittedName>
</protein>
<dbReference type="EMBL" id="CP019474">
    <property type="protein sequence ID" value="UQC78543.1"/>
    <property type="molecule type" value="Genomic_DNA"/>
</dbReference>
<keyword evidence="1" id="KW-0812">Transmembrane</keyword>
<keyword evidence="1" id="KW-1133">Transmembrane helix</keyword>
<sequence length="122" mass="13306">MTLVQRAVGQDRLLAFAAIVVVVVVVVSSWPLASPSNAQESQQRARFLSAAPCFACTLHASTAVAYVVSYTHTHTHTHISRNRSDLSTTAMQTQTRHWTLDPDLGKIAACCSGYEWGPREGH</sequence>
<accession>A0A9Q8SJZ4</accession>
<gene>
    <name evidence="2" type="ORF">CLUP02_04020</name>
</gene>
<dbReference type="AlphaFoldDB" id="A0A9Q8SJZ4"/>
<evidence type="ECO:0000256" key="1">
    <source>
        <dbReference type="SAM" id="Phobius"/>
    </source>
</evidence>
<keyword evidence="3" id="KW-1185">Reference proteome</keyword>
<dbReference type="KEGG" id="clup:CLUP02_04020"/>
<dbReference type="Proteomes" id="UP000830671">
    <property type="component" value="Chromosome 2"/>
</dbReference>
<feature type="transmembrane region" description="Helical" evidence="1">
    <location>
        <begin position="12"/>
        <end position="33"/>
    </location>
</feature>
<proteinExistence type="predicted"/>
<name>A0A9Q8SJZ4_9PEZI</name>
<reference evidence="2" key="1">
    <citation type="journal article" date="2021" name="Mol. Plant Microbe Interact.">
        <title>Complete Genome Sequence of the Plant-Pathogenic Fungus Colletotrichum lupini.</title>
        <authorList>
            <person name="Baroncelli R."/>
            <person name="Pensec F."/>
            <person name="Da Lio D."/>
            <person name="Boufleur T."/>
            <person name="Vicente I."/>
            <person name="Sarrocco S."/>
            <person name="Picot A."/>
            <person name="Baraldi E."/>
            <person name="Sukno S."/>
            <person name="Thon M."/>
            <person name="Le Floch G."/>
        </authorList>
    </citation>
    <scope>NUCLEOTIDE SEQUENCE</scope>
    <source>
        <strain evidence="2">IMI 504893</strain>
    </source>
</reference>
<evidence type="ECO:0000313" key="2">
    <source>
        <dbReference type="EMBL" id="UQC78543.1"/>
    </source>
</evidence>
<dbReference type="GeneID" id="73338047"/>
<evidence type="ECO:0000313" key="3">
    <source>
        <dbReference type="Proteomes" id="UP000830671"/>
    </source>
</evidence>
<keyword evidence="1" id="KW-0472">Membrane</keyword>
<dbReference type="RefSeq" id="XP_049140180.1">
    <property type="nucleotide sequence ID" value="XM_049283037.1"/>
</dbReference>